<dbReference type="AlphaFoldDB" id="A0A2B4RZ63"/>
<feature type="domain" description="Fibronectin type-III" evidence="24">
    <location>
        <begin position="308"/>
        <end position="421"/>
    </location>
</feature>
<dbReference type="PROSITE" id="PS50011">
    <property type="entry name" value="PROTEIN_KINASE_DOM"/>
    <property type="match status" value="1"/>
</dbReference>
<dbReference type="SMART" id="SM00615">
    <property type="entry name" value="EPH_lbd"/>
    <property type="match status" value="1"/>
</dbReference>
<dbReference type="InterPro" id="IPR020635">
    <property type="entry name" value="Tyr_kinase_cat_dom"/>
</dbReference>
<dbReference type="SMART" id="SM00219">
    <property type="entry name" value="TyrKc"/>
    <property type="match status" value="1"/>
</dbReference>
<dbReference type="FunFam" id="3.30.200.20:FF:000802">
    <property type="entry name" value="Ephrin receptor 1"/>
    <property type="match status" value="1"/>
</dbReference>
<dbReference type="InterPro" id="IPR001660">
    <property type="entry name" value="SAM"/>
</dbReference>
<dbReference type="Pfam" id="PF25599">
    <property type="entry name" value="Ephrin_CRD"/>
    <property type="match status" value="1"/>
</dbReference>
<evidence type="ECO:0000256" key="17">
    <source>
        <dbReference type="PIRSR" id="PIRSR000666-1"/>
    </source>
</evidence>
<dbReference type="Gene3D" id="2.60.40.10">
    <property type="entry name" value="Immunoglobulins"/>
    <property type="match status" value="2"/>
</dbReference>
<evidence type="ECO:0000256" key="21">
    <source>
        <dbReference type="SAM" id="Phobius"/>
    </source>
</evidence>
<evidence type="ECO:0000259" key="25">
    <source>
        <dbReference type="PROSITE" id="PS51550"/>
    </source>
</evidence>
<dbReference type="InterPro" id="IPR016257">
    <property type="entry name" value="Tyr_kinase_ephrin_rcpt"/>
</dbReference>
<dbReference type="InterPro" id="IPR050449">
    <property type="entry name" value="Ephrin_rcpt_TKs"/>
</dbReference>
<dbReference type="InterPro" id="IPR000719">
    <property type="entry name" value="Prot_kinase_dom"/>
</dbReference>
<evidence type="ECO:0000256" key="16">
    <source>
        <dbReference type="ARBA" id="ARBA00023180"/>
    </source>
</evidence>
<dbReference type="Pfam" id="PF14575">
    <property type="entry name" value="EphA2_TM"/>
    <property type="match status" value="1"/>
</dbReference>
<evidence type="ECO:0000256" key="11">
    <source>
        <dbReference type="ARBA" id="ARBA00022840"/>
    </source>
</evidence>
<dbReference type="InterPro" id="IPR027936">
    <property type="entry name" value="Eph_TM"/>
</dbReference>
<dbReference type="PANTHER" id="PTHR46877">
    <property type="entry name" value="EPH RECEPTOR A5"/>
    <property type="match status" value="1"/>
</dbReference>
<keyword evidence="11 18" id="KW-0067">ATP-binding</keyword>
<dbReference type="Pfam" id="PF00041">
    <property type="entry name" value="fn3"/>
    <property type="match status" value="2"/>
</dbReference>
<keyword evidence="5" id="KW-0808">Transferase</keyword>
<dbReference type="Gene3D" id="1.10.150.50">
    <property type="entry name" value="Transcription Factor, Ets-1"/>
    <property type="match status" value="1"/>
</dbReference>
<keyword evidence="9 18" id="KW-0547">Nucleotide-binding</keyword>
<keyword evidence="8" id="KW-0677">Repeat</keyword>
<evidence type="ECO:0000256" key="8">
    <source>
        <dbReference type="ARBA" id="ARBA00022737"/>
    </source>
</evidence>
<keyword evidence="27" id="KW-1185">Reference proteome</keyword>
<dbReference type="InterPro" id="IPR036116">
    <property type="entry name" value="FN3_sf"/>
</dbReference>
<evidence type="ECO:0000256" key="20">
    <source>
        <dbReference type="PROSITE-ProRule" id="PRU10141"/>
    </source>
</evidence>
<evidence type="ECO:0000256" key="19">
    <source>
        <dbReference type="PIRSR" id="PIRSR000666-3"/>
    </source>
</evidence>
<protein>
    <recommendedName>
        <fullName evidence="2">receptor protein-tyrosine kinase</fullName>
        <ecNumber evidence="2">2.7.10.1</ecNumber>
    </recommendedName>
</protein>
<dbReference type="Gene3D" id="2.60.120.260">
    <property type="entry name" value="Galactose-binding domain-like"/>
    <property type="match status" value="1"/>
</dbReference>
<evidence type="ECO:0000256" key="3">
    <source>
        <dbReference type="ARBA" id="ARBA00022475"/>
    </source>
</evidence>
<feature type="disulfide bond" evidence="19">
    <location>
        <begin position="126"/>
        <end position="136"/>
    </location>
</feature>
<sequence length="964" mass="108816">MRSIFILLQIAAFSSTDKGKVTSSSLYVQPRVLIMNKKMDKEKMYLTAVDLQRRPSKDRTWKDWTSRPGNGSRRWEKTQDTNLNPRFGICAVTEQQPNAWLFSSLIAVPNSVKKVDVTFVYNTRSCKELGGDKMICREYFDFYVHQSWNSMLPDPSKNNATYAKIAEITTTILGFDKVAKTFGVEVKGKYIVLAFHNHGSCSSIHSVRVSYYFCPEFTLVGGLVSLLESIAPANNSKPIQGSCVKNANSEQGIPSVDCQSDGFWNISSLKGRCICNKNMENRRGECKDCTLWKYNDESGLNCTVLPSAPRNAITTFVNQSALGLQWQPPNVTGDQTQVWYDVDCRKPCDSDDDKNCVDKACGGDVIFIPSKEKLSTSQLIVGNLSSFINYTFKIYARNRVSEAAKSKDGNEGFFEKITVRTNGSVPGIPEVSIKQPKTTVVVSWTLKKKNGVIKEYEVTYINANDTSDTMSRQTKTTEMQFDLKEGKTYQFKVFAINDHGRGPAGTKTFTLRNDNSKKLQLIAYSAGGAGALLLIILIVVIIVCFVSRRRRSKKSAEQAYMEALQQGSELQTTNPRDQRSYIDPNDYIDLQELLISFATERKRNDIKLEGVIGTGEFADVYKGTLKSREGKGVVAVKVLRPGSSEKNQKDFLSEASLMGQFDHPNVIRLIGVVTQSRPMMILTEFLESGSLDHFLKDRNGQLTSLQLVGMARGVAHGMKYLSELNFIHRDLAARNILVGENMLCKVSDFGLSRELADDDEAQAEYTTQGGKIPVRWTAPEALQHRTFSSASDVWSFGILMWEIMSYCDRPYWNWDNFDVIKRVETGYRLPAPQGCPKIVHNLMMECWHKDKTQRPNFSEIVNRLDELIRSPEFLSGDSSSFSESPKASHTPEFQSVDEWLKHINMDKYSELFREARINDMNKVTELNDKQLRGMGISLIGHRNKMQKSINAMKSQRYKKGMDTD</sequence>
<evidence type="ECO:0000256" key="7">
    <source>
        <dbReference type="ARBA" id="ARBA00022729"/>
    </source>
</evidence>
<name>A0A2B4RZ63_STYPI</name>
<evidence type="ECO:0000313" key="26">
    <source>
        <dbReference type="EMBL" id="PFX22073.1"/>
    </source>
</evidence>
<dbReference type="SUPFAM" id="SSF47769">
    <property type="entry name" value="SAM/Pointed domain"/>
    <property type="match status" value="1"/>
</dbReference>
<dbReference type="GO" id="GO:0005524">
    <property type="term" value="F:ATP binding"/>
    <property type="evidence" value="ECO:0007669"/>
    <property type="project" value="UniProtKB-UniRule"/>
</dbReference>
<dbReference type="EC" id="2.7.10.1" evidence="2"/>
<keyword evidence="12 21" id="KW-1133">Transmembrane helix</keyword>
<dbReference type="Pfam" id="PF00536">
    <property type="entry name" value="SAM_1"/>
    <property type="match status" value="1"/>
</dbReference>
<reference evidence="27" key="1">
    <citation type="journal article" date="2017" name="bioRxiv">
        <title>Comparative analysis of the genomes of Stylophora pistillata and Acropora digitifera provides evidence for extensive differences between species of corals.</title>
        <authorList>
            <person name="Voolstra C.R."/>
            <person name="Li Y."/>
            <person name="Liew Y.J."/>
            <person name="Baumgarten S."/>
            <person name="Zoccola D."/>
            <person name="Flot J.-F."/>
            <person name="Tambutte S."/>
            <person name="Allemand D."/>
            <person name="Aranda M."/>
        </authorList>
    </citation>
    <scope>NUCLEOTIDE SEQUENCE [LARGE SCALE GENOMIC DNA]</scope>
</reference>
<evidence type="ECO:0000256" key="5">
    <source>
        <dbReference type="ARBA" id="ARBA00022679"/>
    </source>
</evidence>
<keyword evidence="13 21" id="KW-0472">Membrane</keyword>
<dbReference type="SUPFAM" id="SSF49785">
    <property type="entry name" value="Galactose-binding domain-like"/>
    <property type="match status" value="1"/>
</dbReference>
<dbReference type="PIRSF" id="PIRSF000666">
    <property type="entry name" value="TyrPK_ephrin_receptor"/>
    <property type="match status" value="1"/>
</dbReference>
<dbReference type="InterPro" id="IPR017441">
    <property type="entry name" value="Protein_kinase_ATP_BS"/>
</dbReference>
<dbReference type="EMBL" id="LSMT01000252">
    <property type="protein sequence ID" value="PFX22073.1"/>
    <property type="molecule type" value="Genomic_DNA"/>
</dbReference>
<dbReference type="SMART" id="SM00454">
    <property type="entry name" value="SAM"/>
    <property type="match status" value="1"/>
</dbReference>
<dbReference type="InterPro" id="IPR013783">
    <property type="entry name" value="Ig-like_fold"/>
</dbReference>
<feature type="binding site" evidence="18 20">
    <location>
        <position position="637"/>
    </location>
    <ligand>
        <name>ATP</name>
        <dbReference type="ChEBI" id="CHEBI:30616"/>
    </ligand>
</feature>
<dbReference type="PRINTS" id="PR00109">
    <property type="entry name" value="TYRKINASE"/>
</dbReference>
<dbReference type="InterPro" id="IPR011009">
    <property type="entry name" value="Kinase-like_dom_sf"/>
</dbReference>
<dbReference type="PROSITE" id="PS00107">
    <property type="entry name" value="PROTEIN_KINASE_ATP"/>
    <property type="match status" value="1"/>
</dbReference>
<dbReference type="SMART" id="SM00060">
    <property type="entry name" value="FN3"/>
    <property type="match status" value="2"/>
</dbReference>
<dbReference type="PROSITE" id="PS51550">
    <property type="entry name" value="EPH_LBD"/>
    <property type="match status" value="1"/>
</dbReference>
<dbReference type="FunFam" id="1.10.510.10:FF:000268">
    <property type="entry name" value="Receptor protein-tyrosine kinase"/>
    <property type="match status" value="1"/>
</dbReference>
<dbReference type="STRING" id="50429.A0A2B4RZ63"/>
<gene>
    <name evidence="26" type="primary">EPHA4</name>
    <name evidence="26" type="ORF">AWC38_SpisGene13416</name>
</gene>
<dbReference type="Proteomes" id="UP000225706">
    <property type="component" value="Unassembled WGS sequence"/>
</dbReference>
<dbReference type="PROSITE" id="PS50105">
    <property type="entry name" value="SAM_DOMAIN"/>
    <property type="match status" value="1"/>
</dbReference>
<evidence type="ECO:0000313" key="27">
    <source>
        <dbReference type="Proteomes" id="UP000225706"/>
    </source>
</evidence>
<dbReference type="InterPro" id="IPR003961">
    <property type="entry name" value="FN3_dom"/>
</dbReference>
<evidence type="ECO:0000256" key="6">
    <source>
        <dbReference type="ARBA" id="ARBA00022692"/>
    </source>
</evidence>
<dbReference type="OrthoDB" id="4062651at2759"/>
<dbReference type="Gene3D" id="2.60.40.1770">
    <property type="entry name" value="ephrin a2 ectodomain"/>
    <property type="match status" value="1"/>
</dbReference>
<dbReference type="Gene3D" id="3.30.200.20">
    <property type="entry name" value="Phosphorylase Kinase, domain 1"/>
    <property type="match status" value="1"/>
</dbReference>
<keyword evidence="14" id="KW-0829">Tyrosine-protein kinase</keyword>
<keyword evidence="15 26" id="KW-0675">Receptor</keyword>
<comment type="subcellular location">
    <subcellularLocation>
        <location evidence="1">Cell membrane</location>
        <topology evidence="1">Single-pass type I membrane protein</topology>
    </subcellularLocation>
</comment>
<dbReference type="PANTHER" id="PTHR46877:SF14">
    <property type="entry name" value="RECEPTOR PROTEIN-TYROSINE KINASE"/>
    <property type="match status" value="1"/>
</dbReference>
<dbReference type="Pfam" id="PF01404">
    <property type="entry name" value="Ephrin_lbd"/>
    <property type="match status" value="1"/>
</dbReference>
<dbReference type="InterPro" id="IPR001090">
    <property type="entry name" value="Ephrin_rcpt_lig-bd_dom"/>
</dbReference>
<dbReference type="SUPFAM" id="SSF56112">
    <property type="entry name" value="Protein kinase-like (PK-like)"/>
    <property type="match status" value="1"/>
</dbReference>
<dbReference type="InterPro" id="IPR008979">
    <property type="entry name" value="Galactose-bd-like_sf"/>
</dbReference>
<keyword evidence="10" id="KW-0418">Kinase</keyword>
<accession>A0A2B4RZ63</accession>
<dbReference type="CDD" id="cd00063">
    <property type="entry name" value="FN3"/>
    <property type="match status" value="2"/>
</dbReference>
<evidence type="ECO:0000256" key="9">
    <source>
        <dbReference type="ARBA" id="ARBA00022741"/>
    </source>
</evidence>
<keyword evidence="6 21" id="KW-0812">Transmembrane</keyword>
<keyword evidence="19" id="KW-1015">Disulfide bond</keyword>
<dbReference type="PROSITE" id="PS50853">
    <property type="entry name" value="FN3"/>
    <property type="match status" value="2"/>
</dbReference>
<evidence type="ECO:0000259" key="22">
    <source>
        <dbReference type="PROSITE" id="PS50011"/>
    </source>
</evidence>
<evidence type="ECO:0000256" key="10">
    <source>
        <dbReference type="ARBA" id="ARBA00022777"/>
    </source>
</evidence>
<keyword evidence="3" id="KW-1003">Cell membrane</keyword>
<dbReference type="InterPro" id="IPR008266">
    <property type="entry name" value="Tyr_kinase_AS"/>
</dbReference>
<feature type="domain" description="Fibronectin type-III" evidence="24">
    <location>
        <begin position="425"/>
        <end position="516"/>
    </location>
</feature>
<dbReference type="Gene3D" id="1.10.510.10">
    <property type="entry name" value="Transferase(Phosphotransferase) domain 1"/>
    <property type="match status" value="1"/>
</dbReference>
<keyword evidence="7" id="KW-0732">Signal</keyword>
<keyword evidence="4" id="KW-0597">Phosphoprotein</keyword>
<dbReference type="InterPro" id="IPR001245">
    <property type="entry name" value="Ser-Thr/Tyr_kinase_cat_dom"/>
</dbReference>
<evidence type="ECO:0000256" key="14">
    <source>
        <dbReference type="ARBA" id="ARBA00023137"/>
    </source>
</evidence>
<evidence type="ECO:0000256" key="13">
    <source>
        <dbReference type="ARBA" id="ARBA00023136"/>
    </source>
</evidence>
<dbReference type="InterPro" id="IPR013761">
    <property type="entry name" value="SAM/pointed_sf"/>
</dbReference>
<feature type="domain" description="Protein kinase" evidence="22">
    <location>
        <begin position="606"/>
        <end position="868"/>
    </location>
</feature>
<feature type="active site" description="Proton acceptor" evidence="17">
    <location>
        <position position="730"/>
    </location>
</feature>
<dbReference type="SUPFAM" id="SSF49265">
    <property type="entry name" value="Fibronectin type III"/>
    <property type="match status" value="1"/>
</dbReference>
<feature type="domain" description="SAM" evidence="23">
    <location>
        <begin position="891"/>
        <end position="955"/>
    </location>
</feature>
<evidence type="ECO:0000256" key="2">
    <source>
        <dbReference type="ARBA" id="ARBA00011902"/>
    </source>
</evidence>
<dbReference type="GO" id="GO:0005886">
    <property type="term" value="C:plasma membrane"/>
    <property type="evidence" value="ECO:0007669"/>
    <property type="project" value="UniProtKB-SubCell"/>
</dbReference>
<evidence type="ECO:0000256" key="4">
    <source>
        <dbReference type="ARBA" id="ARBA00022553"/>
    </source>
</evidence>
<feature type="disulfide bond" evidence="19">
    <location>
        <begin position="90"/>
        <end position="201"/>
    </location>
</feature>
<evidence type="ECO:0000256" key="15">
    <source>
        <dbReference type="ARBA" id="ARBA00023170"/>
    </source>
</evidence>
<dbReference type="GO" id="GO:0005003">
    <property type="term" value="F:ephrin receptor activity"/>
    <property type="evidence" value="ECO:0007669"/>
    <property type="project" value="InterPro"/>
</dbReference>
<comment type="caution">
    <text evidence="26">The sequence shown here is derived from an EMBL/GenBank/DDBJ whole genome shotgun (WGS) entry which is preliminary data.</text>
</comment>
<evidence type="ECO:0000256" key="18">
    <source>
        <dbReference type="PIRSR" id="PIRSR000666-2"/>
    </source>
</evidence>
<keyword evidence="16" id="KW-0325">Glycoprotein</keyword>
<dbReference type="PROSITE" id="PS00109">
    <property type="entry name" value="PROTEIN_KINASE_TYR"/>
    <property type="match status" value="1"/>
</dbReference>
<proteinExistence type="predicted"/>
<evidence type="ECO:0000259" key="24">
    <source>
        <dbReference type="PROSITE" id="PS50853"/>
    </source>
</evidence>
<evidence type="ECO:0000256" key="1">
    <source>
        <dbReference type="ARBA" id="ARBA00004251"/>
    </source>
</evidence>
<feature type="domain" description="Eph LBD" evidence="25">
    <location>
        <begin position="46"/>
        <end position="219"/>
    </location>
</feature>
<evidence type="ECO:0000256" key="12">
    <source>
        <dbReference type="ARBA" id="ARBA00022989"/>
    </source>
</evidence>
<organism evidence="26 27">
    <name type="scientific">Stylophora pistillata</name>
    <name type="common">Smooth cauliflower coral</name>
    <dbReference type="NCBI Taxonomy" id="50429"/>
    <lineage>
        <taxon>Eukaryota</taxon>
        <taxon>Metazoa</taxon>
        <taxon>Cnidaria</taxon>
        <taxon>Anthozoa</taxon>
        <taxon>Hexacorallia</taxon>
        <taxon>Scleractinia</taxon>
        <taxon>Astrocoeniina</taxon>
        <taxon>Pocilloporidae</taxon>
        <taxon>Stylophora</taxon>
    </lineage>
</organism>
<dbReference type="Pfam" id="PF07714">
    <property type="entry name" value="PK_Tyr_Ser-Thr"/>
    <property type="match status" value="1"/>
</dbReference>
<evidence type="ECO:0000259" key="23">
    <source>
        <dbReference type="PROSITE" id="PS50105"/>
    </source>
</evidence>
<feature type="transmembrane region" description="Helical" evidence="21">
    <location>
        <begin position="521"/>
        <end position="546"/>
    </location>
</feature>